<reference evidence="1" key="1">
    <citation type="journal article" date="2020" name="Nature">
        <title>Giant virus diversity and host interactions through global metagenomics.</title>
        <authorList>
            <person name="Schulz F."/>
            <person name="Roux S."/>
            <person name="Paez-Espino D."/>
            <person name="Jungbluth S."/>
            <person name="Walsh D.A."/>
            <person name="Denef V.J."/>
            <person name="McMahon K.D."/>
            <person name="Konstantinidis K.T."/>
            <person name="Eloe-Fadrosh E.A."/>
            <person name="Kyrpides N.C."/>
            <person name="Woyke T."/>
        </authorList>
    </citation>
    <scope>NUCLEOTIDE SEQUENCE</scope>
    <source>
        <strain evidence="1">GVMAG-M-3300023174-129</strain>
    </source>
</reference>
<organism evidence="1">
    <name type="scientific">viral metagenome</name>
    <dbReference type="NCBI Taxonomy" id="1070528"/>
    <lineage>
        <taxon>unclassified sequences</taxon>
        <taxon>metagenomes</taxon>
        <taxon>organismal metagenomes</taxon>
    </lineage>
</organism>
<protein>
    <submittedName>
        <fullName evidence="1">Uncharacterized protein</fullName>
    </submittedName>
</protein>
<accession>A0A6C0D5J6</accession>
<dbReference type="EMBL" id="MN739541">
    <property type="protein sequence ID" value="QHT12098.1"/>
    <property type="molecule type" value="Genomic_DNA"/>
</dbReference>
<name>A0A6C0D5J6_9ZZZZ</name>
<sequence length="121" mass="13947">MRIYSNKQLTPALCNELLRIVEFPRMGFTKDDMVYKVDVITDCISFLRTNMYTKAPIGFSAEFVSEYNDNKQVKVSESDLKTYDLCGFGTIYKNAIQFPKDLSVGDLVYVDTKKFDRKILA</sequence>
<proteinExistence type="predicted"/>
<evidence type="ECO:0000313" key="1">
    <source>
        <dbReference type="EMBL" id="QHT12098.1"/>
    </source>
</evidence>
<dbReference type="AlphaFoldDB" id="A0A6C0D5J6"/>